<evidence type="ECO:0000256" key="2">
    <source>
        <dbReference type="SAM" id="Phobius"/>
    </source>
</evidence>
<feature type="domain" description="PLAT" evidence="3">
    <location>
        <begin position="240"/>
        <end position="293"/>
    </location>
</feature>
<dbReference type="Proteomes" id="UP000177165">
    <property type="component" value="Unassembled WGS sequence"/>
</dbReference>
<evidence type="ECO:0000313" key="5">
    <source>
        <dbReference type="Proteomes" id="UP000177165"/>
    </source>
</evidence>
<sequence>MPTKKITTDEKTTSQESDEQKINTQENKQKIRWWKTIIMSVVVFLIFTGLTFLSLKIFSDEGEFSFLEKWELFQKTSEAQQIQIDDEVSNINVNKEELEEEARELENDSTEKNTNTNAGTDTTLNTNTNQNINSAKKQKTSNKTFTSQVIPISFKYPANWSLWEGSSPLSNFVQMGDYVPQDSDAFADRVPGHKLELTMQTKPLELTLTAWIAQMDELVAITPNLTDTEVNGFPAKIDTQEYAISVAQSVYIPLGDETDRVIIISLYGPETNPAETTLLIESFLETIKIGKVQ</sequence>
<dbReference type="EMBL" id="MHKB01000012">
    <property type="protein sequence ID" value="OGY78740.1"/>
    <property type="molecule type" value="Genomic_DNA"/>
</dbReference>
<feature type="transmembrane region" description="Helical" evidence="2">
    <location>
        <begin position="37"/>
        <end position="58"/>
    </location>
</feature>
<comment type="caution">
    <text evidence="4">The sequence shown here is derived from an EMBL/GenBank/DDBJ whole genome shotgun (WGS) entry which is preliminary data.</text>
</comment>
<keyword evidence="2" id="KW-1133">Transmembrane helix</keyword>
<feature type="region of interest" description="Disordered" evidence="1">
    <location>
        <begin position="100"/>
        <end position="128"/>
    </location>
</feature>
<organism evidence="4 5">
    <name type="scientific">Candidatus Kerfeldbacteria bacterium RIFCSPHIGHO2_02_FULL_42_14</name>
    <dbReference type="NCBI Taxonomy" id="1798540"/>
    <lineage>
        <taxon>Bacteria</taxon>
        <taxon>Candidatus Kerfeldiibacteriota</taxon>
    </lineage>
</organism>
<reference evidence="4 5" key="1">
    <citation type="journal article" date="2016" name="Nat. Commun.">
        <title>Thousands of microbial genomes shed light on interconnected biogeochemical processes in an aquifer system.</title>
        <authorList>
            <person name="Anantharaman K."/>
            <person name="Brown C.T."/>
            <person name="Hug L.A."/>
            <person name="Sharon I."/>
            <person name="Castelle C.J."/>
            <person name="Probst A.J."/>
            <person name="Thomas B.C."/>
            <person name="Singh A."/>
            <person name="Wilkins M.J."/>
            <person name="Karaoz U."/>
            <person name="Brodie E.L."/>
            <person name="Williams K.H."/>
            <person name="Hubbard S.S."/>
            <person name="Banfield J.F."/>
        </authorList>
    </citation>
    <scope>NUCLEOTIDE SEQUENCE [LARGE SCALE GENOMIC DNA]</scope>
</reference>
<keyword evidence="2" id="KW-0472">Membrane</keyword>
<keyword evidence="2" id="KW-0812">Transmembrane</keyword>
<feature type="compositionally biased region" description="Low complexity" evidence="1">
    <location>
        <begin position="113"/>
        <end position="128"/>
    </location>
</feature>
<evidence type="ECO:0000313" key="4">
    <source>
        <dbReference type="EMBL" id="OGY78740.1"/>
    </source>
</evidence>
<dbReference type="AlphaFoldDB" id="A0A1G2ART5"/>
<feature type="region of interest" description="Disordered" evidence="1">
    <location>
        <begin position="1"/>
        <end position="21"/>
    </location>
</feature>
<proteinExistence type="predicted"/>
<protein>
    <recommendedName>
        <fullName evidence="3">PLAT domain-containing protein</fullName>
    </recommendedName>
</protein>
<gene>
    <name evidence="4" type="ORF">A3B74_03030</name>
</gene>
<evidence type="ECO:0000259" key="3">
    <source>
        <dbReference type="PROSITE" id="PS50095"/>
    </source>
</evidence>
<accession>A0A1G2ART5</accession>
<name>A0A1G2ART5_9BACT</name>
<evidence type="ECO:0000256" key="1">
    <source>
        <dbReference type="SAM" id="MobiDB-lite"/>
    </source>
</evidence>
<dbReference type="STRING" id="1798540.A3B74_03030"/>
<dbReference type="InterPro" id="IPR001024">
    <property type="entry name" value="PLAT/LH2_dom"/>
</dbReference>
<dbReference type="PROSITE" id="PS50095">
    <property type="entry name" value="PLAT"/>
    <property type="match status" value="1"/>
</dbReference>